<gene>
    <name evidence="2" type="ORF">C9374_009933</name>
</gene>
<evidence type="ECO:0000256" key="1">
    <source>
        <dbReference type="SAM" id="Phobius"/>
    </source>
</evidence>
<dbReference type="AlphaFoldDB" id="A0AA88GH01"/>
<keyword evidence="3" id="KW-1185">Reference proteome</keyword>
<feature type="transmembrane region" description="Helical" evidence="1">
    <location>
        <begin position="81"/>
        <end position="99"/>
    </location>
</feature>
<keyword evidence="1" id="KW-0472">Membrane</keyword>
<dbReference type="Proteomes" id="UP000816034">
    <property type="component" value="Unassembled WGS sequence"/>
</dbReference>
<comment type="caution">
    <text evidence="2">The sequence shown here is derived from an EMBL/GenBank/DDBJ whole genome shotgun (WGS) entry which is preliminary data.</text>
</comment>
<organism evidence="2 3">
    <name type="scientific">Naegleria lovaniensis</name>
    <name type="common">Amoeba</name>
    <dbReference type="NCBI Taxonomy" id="51637"/>
    <lineage>
        <taxon>Eukaryota</taxon>
        <taxon>Discoba</taxon>
        <taxon>Heterolobosea</taxon>
        <taxon>Tetramitia</taxon>
        <taxon>Eutetramitia</taxon>
        <taxon>Vahlkampfiidae</taxon>
        <taxon>Naegleria</taxon>
    </lineage>
</organism>
<sequence length="311" mass="36258">MRRFDVTNNSQRKNNIPVYEMFGQPRDSFPVYERFGLHENDSGNESPEAFQCNCGSYSRRKLTMHMLKQELEKVKSQVSQLMALLLVQTLIMIVLMVFADELKTAVGWSFDQNNSILSDEVQNSLNHTSSHTNPKILSTRKHYRPTRPNSKTNYILVTPYLETFKEPQHQLISFLNQEAEDRQLNVKFVTLNDLNSNEPKISHLVIPKVFTTERFEEDIQMYKIRQMKSHYKINTEPDVSVSIALVRNKYDMELNSVGSLIKKYLSDHTNEILTMFECVLQQTSELKGHFEPIIDDGDLLERSLEKFANNR</sequence>
<name>A0AA88GH01_NAELO</name>
<dbReference type="EMBL" id="PYSW02000039">
    <property type="protein sequence ID" value="KAG2375310.1"/>
    <property type="molecule type" value="Genomic_DNA"/>
</dbReference>
<dbReference type="RefSeq" id="XP_044544484.1">
    <property type="nucleotide sequence ID" value="XM_044700175.1"/>
</dbReference>
<proteinExistence type="predicted"/>
<reference evidence="2 3" key="1">
    <citation type="journal article" date="2018" name="BMC Genomics">
        <title>The genome of Naegleria lovaniensis, the basis for a comparative approach to unravel pathogenicity factors of the human pathogenic amoeba N. fowleri.</title>
        <authorList>
            <person name="Liechti N."/>
            <person name="Schurch N."/>
            <person name="Bruggmann R."/>
            <person name="Wittwer M."/>
        </authorList>
    </citation>
    <scope>NUCLEOTIDE SEQUENCE [LARGE SCALE GENOMIC DNA]</scope>
    <source>
        <strain evidence="2 3">ATCC 30569</strain>
    </source>
</reference>
<dbReference type="GeneID" id="68102387"/>
<keyword evidence="1" id="KW-1133">Transmembrane helix</keyword>
<evidence type="ECO:0000313" key="3">
    <source>
        <dbReference type="Proteomes" id="UP000816034"/>
    </source>
</evidence>
<protein>
    <submittedName>
        <fullName evidence="2">Uncharacterized protein</fullName>
    </submittedName>
</protein>
<evidence type="ECO:0000313" key="2">
    <source>
        <dbReference type="EMBL" id="KAG2375310.1"/>
    </source>
</evidence>
<keyword evidence="1" id="KW-0812">Transmembrane</keyword>
<accession>A0AA88GH01</accession>